<dbReference type="Proteomes" id="UP000095286">
    <property type="component" value="Unplaced"/>
</dbReference>
<organism evidence="1 2">
    <name type="scientific">Rhabditophanes sp. KR3021</name>
    <dbReference type="NCBI Taxonomy" id="114890"/>
    <lineage>
        <taxon>Eukaryota</taxon>
        <taxon>Metazoa</taxon>
        <taxon>Ecdysozoa</taxon>
        <taxon>Nematoda</taxon>
        <taxon>Chromadorea</taxon>
        <taxon>Rhabditida</taxon>
        <taxon>Tylenchina</taxon>
        <taxon>Panagrolaimomorpha</taxon>
        <taxon>Strongyloidoidea</taxon>
        <taxon>Alloionematidae</taxon>
        <taxon>Rhabditophanes</taxon>
    </lineage>
</organism>
<evidence type="ECO:0000313" key="1">
    <source>
        <dbReference type="Proteomes" id="UP000095286"/>
    </source>
</evidence>
<accession>A0AC35UHD1</accession>
<evidence type="ECO:0000313" key="2">
    <source>
        <dbReference type="WBParaSite" id="RSKR_0001085300.1"/>
    </source>
</evidence>
<name>A0AC35UHD1_9BILA</name>
<proteinExistence type="predicted"/>
<sequence length="511" mass="56516">MFKQLLTIFIIAAAVIDADDSEGTEFVTTFSGYWIPDGSLINSLIIIPSEENTSCSIKYASQEDDTIVQFDTQVFYGKTNEIRLKNDDVSYHGVNSPSGLHDMPDARIFITCQDKVKLLGKYFFVTRALSDLFLIPAINVASGTNFVTALPPSVYESLSYIIVLPLPGTDSVTVNYKMYKDGNLFNTDSKTYNTALGSAQSYYTSFFEEAGNVTVLVESTSPVAISLVTPWASTTEQYETCQACARDHAAMMLIPNLVKQCNQQHLPQEQRIMTSDFTSKLFISPPVSSDCDEKFKVTVFDDNKLASGKEMEVSKIGSTNITFVDRKEMALVSVSGVMPTIRFGTFFDGSTPINYGKEMEVSKIGSTNITFVDRKEMALVSVSGVMPTIRFGTFFDGSTPINYGHYTHYVPSTAEYVTGKTQFYTLAKNCVLEVYTDNAESFKLDGSSGQFTTITPLSVLSQKYTHILFNIKGLGIHTFESSANYVAYVVCRQVNGIHDSAGYLTGFNRRN</sequence>
<reference evidence="2" key="1">
    <citation type="submission" date="2016-11" db="UniProtKB">
        <authorList>
            <consortium name="WormBaseParasite"/>
        </authorList>
    </citation>
    <scope>IDENTIFICATION</scope>
    <source>
        <strain evidence="2">KR3021</strain>
    </source>
</reference>
<dbReference type="WBParaSite" id="RSKR_0001085300.1">
    <property type="protein sequence ID" value="RSKR_0001085300.1"/>
    <property type="gene ID" value="RSKR_0001085300"/>
</dbReference>
<protein>
    <submittedName>
        <fullName evidence="2">IgGFc_binding domain-containing protein</fullName>
    </submittedName>
</protein>